<dbReference type="GO" id="GO:0003677">
    <property type="term" value="F:DNA binding"/>
    <property type="evidence" value="ECO:0007669"/>
    <property type="project" value="UniProtKB-KW"/>
</dbReference>
<dbReference type="InterPro" id="IPR014284">
    <property type="entry name" value="RNA_pol_sigma-70_dom"/>
</dbReference>
<evidence type="ECO:0008006" key="10">
    <source>
        <dbReference type="Google" id="ProtNLM"/>
    </source>
</evidence>
<evidence type="ECO:0000259" key="7">
    <source>
        <dbReference type="Pfam" id="PF08281"/>
    </source>
</evidence>
<evidence type="ECO:0000256" key="5">
    <source>
        <dbReference type="ARBA" id="ARBA00023163"/>
    </source>
</evidence>
<dbReference type="NCBIfam" id="TIGR02937">
    <property type="entry name" value="sigma70-ECF"/>
    <property type="match status" value="1"/>
</dbReference>
<dbReference type="PANTHER" id="PTHR43133:SF8">
    <property type="entry name" value="RNA POLYMERASE SIGMA FACTOR HI_1459-RELATED"/>
    <property type="match status" value="1"/>
</dbReference>
<dbReference type="RefSeq" id="WP_104522794.1">
    <property type="nucleotide sequence ID" value="NZ_NHRY01000270.1"/>
</dbReference>
<dbReference type="Pfam" id="PF08281">
    <property type="entry name" value="Sigma70_r4_2"/>
    <property type="match status" value="1"/>
</dbReference>
<dbReference type="InterPro" id="IPR013325">
    <property type="entry name" value="RNA_pol_sigma_r2"/>
</dbReference>
<keyword evidence="4" id="KW-0238">DNA-binding</keyword>
<dbReference type="InterPro" id="IPR013324">
    <property type="entry name" value="RNA_pol_sigma_r3/r4-like"/>
</dbReference>
<comment type="caution">
    <text evidence="8">The sequence shown here is derived from an EMBL/GenBank/DDBJ whole genome shotgun (WGS) entry which is preliminary data.</text>
</comment>
<dbReference type="SUPFAM" id="SSF88946">
    <property type="entry name" value="Sigma2 domain of RNA polymerase sigma factors"/>
    <property type="match status" value="1"/>
</dbReference>
<dbReference type="InterPro" id="IPR007627">
    <property type="entry name" value="RNA_pol_sigma70_r2"/>
</dbReference>
<evidence type="ECO:0000256" key="2">
    <source>
        <dbReference type="ARBA" id="ARBA00023015"/>
    </source>
</evidence>
<dbReference type="OrthoDB" id="9803470at2"/>
<dbReference type="SUPFAM" id="SSF88659">
    <property type="entry name" value="Sigma3 and sigma4 domains of RNA polymerase sigma factors"/>
    <property type="match status" value="1"/>
</dbReference>
<feature type="domain" description="RNA polymerase sigma factor 70 region 4 type 2" evidence="7">
    <location>
        <begin position="142"/>
        <end position="190"/>
    </location>
</feature>
<sequence>MTASSPDEIALAGRLAAGDKASFEALYRRHNSAMVRLATAIVKSRHTAEEVSQDAWVAVLRNIGRFECRSSLTAWIFTILTNKARTRAARDGRMVSFDSDGEDDGLAAAFDGRGRWKDLPALWEEVTPEQIIAGRNLLDHVNRAIEALPPSQQAVLLLRGQEGLGPADICAALGISDGALRVLLHRARLAVRRRLDAALAEDRP</sequence>
<dbReference type="Gene3D" id="1.10.1740.10">
    <property type="match status" value="1"/>
</dbReference>
<reference evidence="8 9" key="1">
    <citation type="journal article" date="2018" name="Arch. Microbiol.">
        <title>New insights into the metabolic potential of the phototrophic purple bacterium Rhodopila globiformis DSM 161(T) from its draft genome sequence and evidence for a vanadium-dependent nitrogenase.</title>
        <authorList>
            <person name="Imhoff J.F."/>
            <person name="Rahn T."/>
            <person name="Kunzel S."/>
            <person name="Neulinger S.C."/>
        </authorList>
    </citation>
    <scope>NUCLEOTIDE SEQUENCE [LARGE SCALE GENOMIC DNA]</scope>
    <source>
        <strain evidence="8 9">DSM 161</strain>
    </source>
</reference>
<accession>A0A2S6MVD8</accession>
<evidence type="ECO:0000259" key="6">
    <source>
        <dbReference type="Pfam" id="PF04542"/>
    </source>
</evidence>
<keyword evidence="5" id="KW-0804">Transcription</keyword>
<dbReference type="InterPro" id="IPR036388">
    <property type="entry name" value="WH-like_DNA-bd_sf"/>
</dbReference>
<keyword evidence="3" id="KW-0731">Sigma factor</keyword>
<protein>
    <recommendedName>
        <fullName evidence="10">RNA polymerase subunit sigma-24</fullName>
    </recommendedName>
</protein>
<dbReference type="Gene3D" id="1.10.10.10">
    <property type="entry name" value="Winged helix-like DNA-binding domain superfamily/Winged helix DNA-binding domain"/>
    <property type="match status" value="1"/>
</dbReference>
<proteinExistence type="inferred from homology"/>
<evidence type="ECO:0000256" key="4">
    <source>
        <dbReference type="ARBA" id="ARBA00023125"/>
    </source>
</evidence>
<dbReference type="InterPro" id="IPR013249">
    <property type="entry name" value="RNA_pol_sigma70_r4_t2"/>
</dbReference>
<name>A0A2S6MVD8_RHOGL</name>
<organism evidence="8 9">
    <name type="scientific">Rhodopila globiformis</name>
    <name type="common">Rhodopseudomonas globiformis</name>
    <dbReference type="NCBI Taxonomy" id="1071"/>
    <lineage>
        <taxon>Bacteria</taxon>
        <taxon>Pseudomonadati</taxon>
        <taxon>Pseudomonadota</taxon>
        <taxon>Alphaproteobacteria</taxon>
        <taxon>Acetobacterales</taxon>
        <taxon>Acetobacteraceae</taxon>
        <taxon>Rhodopila</taxon>
    </lineage>
</organism>
<evidence type="ECO:0000313" key="8">
    <source>
        <dbReference type="EMBL" id="PPQ26327.1"/>
    </source>
</evidence>
<keyword evidence="9" id="KW-1185">Reference proteome</keyword>
<feature type="domain" description="RNA polymerase sigma-70 region 2" evidence="6">
    <location>
        <begin position="26"/>
        <end position="93"/>
    </location>
</feature>
<dbReference type="InterPro" id="IPR039425">
    <property type="entry name" value="RNA_pol_sigma-70-like"/>
</dbReference>
<dbReference type="GO" id="GO:0006352">
    <property type="term" value="P:DNA-templated transcription initiation"/>
    <property type="evidence" value="ECO:0007669"/>
    <property type="project" value="InterPro"/>
</dbReference>
<dbReference type="Proteomes" id="UP000239724">
    <property type="component" value="Unassembled WGS sequence"/>
</dbReference>
<comment type="similarity">
    <text evidence="1">Belongs to the sigma-70 factor family. ECF subfamily.</text>
</comment>
<dbReference type="Pfam" id="PF04542">
    <property type="entry name" value="Sigma70_r2"/>
    <property type="match status" value="1"/>
</dbReference>
<evidence type="ECO:0000256" key="1">
    <source>
        <dbReference type="ARBA" id="ARBA00010641"/>
    </source>
</evidence>
<evidence type="ECO:0000313" key="9">
    <source>
        <dbReference type="Proteomes" id="UP000239724"/>
    </source>
</evidence>
<gene>
    <name evidence="8" type="ORF">CCS01_30355</name>
</gene>
<keyword evidence="2" id="KW-0805">Transcription regulation</keyword>
<evidence type="ECO:0000256" key="3">
    <source>
        <dbReference type="ARBA" id="ARBA00023082"/>
    </source>
</evidence>
<dbReference type="EMBL" id="NHRY01000270">
    <property type="protein sequence ID" value="PPQ26327.1"/>
    <property type="molecule type" value="Genomic_DNA"/>
</dbReference>
<dbReference type="AlphaFoldDB" id="A0A2S6MVD8"/>
<dbReference type="PANTHER" id="PTHR43133">
    <property type="entry name" value="RNA POLYMERASE ECF-TYPE SIGMA FACTO"/>
    <property type="match status" value="1"/>
</dbReference>
<dbReference type="GO" id="GO:0016987">
    <property type="term" value="F:sigma factor activity"/>
    <property type="evidence" value="ECO:0007669"/>
    <property type="project" value="UniProtKB-KW"/>
</dbReference>